<name>A0A1T4PVW6_9BACT</name>
<reference evidence="2" key="1">
    <citation type="submission" date="2017-02" db="EMBL/GenBank/DDBJ databases">
        <authorList>
            <person name="Varghese N."/>
            <person name="Submissions S."/>
        </authorList>
    </citation>
    <scope>NUCLEOTIDE SEQUENCE [LARGE SCALE GENOMIC DNA]</scope>
    <source>
        <strain evidence="2">DSM 22224</strain>
    </source>
</reference>
<gene>
    <name evidence="1" type="ORF">SAMN04488128_10233</name>
</gene>
<evidence type="ECO:0000313" key="1">
    <source>
        <dbReference type="EMBL" id="SJZ95700.1"/>
    </source>
</evidence>
<organism evidence="1 2">
    <name type="scientific">Chitinophaga eiseniae</name>
    <dbReference type="NCBI Taxonomy" id="634771"/>
    <lineage>
        <taxon>Bacteria</taxon>
        <taxon>Pseudomonadati</taxon>
        <taxon>Bacteroidota</taxon>
        <taxon>Chitinophagia</taxon>
        <taxon>Chitinophagales</taxon>
        <taxon>Chitinophagaceae</taxon>
        <taxon>Chitinophaga</taxon>
    </lineage>
</organism>
<dbReference type="PROSITE" id="PS51257">
    <property type="entry name" value="PROKAR_LIPOPROTEIN"/>
    <property type="match status" value="1"/>
</dbReference>
<protein>
    <submittedName>
        <fullName evidence="1">Uncharacterized protein</fullName>
    </submittedName>
</protein>
<evidence type="ECO:0000313" key="2">
    <source>
        <dbReference type="Proteomes" id="UP000190367"/>
    </source>
</evidence>
<dbReference type="AlphaFoldDB" id="A0A1T4PVW6"/>
<dbReference type="Proteomes" id="UP000190367">
    <property type="component" value="Unassembled WGS sequence"/>
</dbReference>
<sequence length="254" mass="28357">MKISLLAGFTFILLALTACTKSYRERINEQLPANRKVMRANETSPPVSVTYENNQLTVIWDDGHVGPYRVIISGPGFFQEINNYPTTILFGSEINLTHIFQAGDVISVQVYDYYEYLMTGSTTVGSGNTSPQPVPTMTISTSSNDLANVLNITWTNDSNSSSPWCTDYIRFFATVKNGSFSGHATATARCSDNHVSLELPKGWYNDTVRVYIGKTGGYPICDENGIDYYFIVPGIFYSNQIALTSPYCNRYDIW</sequence>
<proteinExistence type="predicted"/>
<dbReference type="EMBL" id="FUWZ01000002">
    <property type="protein sequence ID" value="SJZ95700.1"/>
    <property type="molecule type" value="Genomic_DNA"/>
</dbReference>
<dbReference type="STRING" id="634771.SAMN04488128_10233"/>
<keyword evidence="2" id="KW-1185">Reference proteome</keyword>
<accession>A0A1T4PVW6</accession>